<name>B0DS03_LACBS</name>
<dbReference type="RefSeq" id="XP_001886663.1">
    <property type="nucleotide sequence ID" value="XM_001886628.1"/>
</dbReference>
<reference evidence="1 3" key="1">
    <citation type="journal article" date="2008" name="Nature">
        <title>The genome of Laccaria bicolor provides insights into mycorrhizal symbiosis.</title>
        <authorList>
            <person name="Martin F."/>
            <person name="Aerts A."/>
            <person name="Ahren D."/>
            <person name="Brun A."/>
            <person name="Danchin E.G.J."/>
            <person name="Duchaussoy F."/>
            <person name="Gibon J."/>
            <person name="Kohler A."/>
            <person name="Lindquist E."/>
            <person name="Pereda V."/>
            <person name="Salamov A."/>
            <person name="Shapiro H.J."/>
            <person name="Wuyts J."/>
            <person name="Blaudez D."/>
            <person name="Buee M."/>
            <person name="Brokstein P."/>
            <person name="Canbaeck B."/>
            <person name="Cohen D."/>
            <person name="Courty P.E."/>
            <person name="Coutinho P.M."/>
            <person name="Delaruelle C."/>
            <person name="Detter J.C."/>
            <person name="Deveau A."/>
            <person name="DiFazio S."/>
            <person name="Duplessis S."/>
            <person name="Fraissinet-Tachet L."/>
            <person name="Lucic E."/>
            <person name="Frey-Klett P."/>
            <person name="Fourrey C."/>
            <person name="Feussner I."/>
            <person name="Gay G."/>
            <person name="Grimwood J."/>
            <person name="Hoegger P.J."/>
            <person name="Jain P."/>
            <person name="Kilaru S."/>
            <person name="Labbe J."/>
            <person name="Lin Y.C."/>
            <person name="Legue V."/>
            <person name="Le Tacon F."/>
            <person name="Marmeisse R."/>
            <person name="Melayah D."/>
            <person name="Montanini B."/>
            <person name="Muratet M."/>
            <person name="Nehls U."/>
            <person name="Niculita-Hirzel H."/>
            <person name="Oudot-Le Secq M.P."/>
            <person name="Peter M."/>
            <person name="Quesneville H."/>
            <person name="Rajashekar B."/>
            <person name="Reich M."/>
            <person name="Rouhier N."/>
            <person name="Schmutz J."/>
            <person name="Yin T."/>
            <person name="Chalot M."/>
            <person name="Henrissat B."/>
            <person name="Kuees U."/>
            <person name="Lucas S."/>
            <person name="Van de Peer Y."/>
            <person name="Podila G.K."/>
            <person name="Polle A."/>
            <person name="Pukkila P.J."/>
            <person name="Richardson P.M."/>
            <person name="Rouze P."/>
            <person name="Sanders I.R."/>
            <person name="Stajich J.E."/>
            <person name="Tunlid A."/>
            <person name="Tuskan G."/>
            <person name="Grigoriev I.V."/>
        </authorList>
    </citation>
    <scope>NUCLEOTIDE SEQUENCE [LARGE SCALE GENOMIC DNA]</scope>
    <source>
        <strain evidence="3">S238N-H82 / ATCC MYA-4686</strain>
    </source>
</reference>
<dbReference type="AlphaFoldDB" id="B0DS03"/>
<proteinExistence type="predicted"/>
<dbReference type="KEGG" id="lbc:LACBIDRAFT_308284"/>
<protein>
    <submittedName>
        <fullName evidence="1">Predicted protein</fullName>
    </submittedName>
</protein>
<dbReference type="RefSeq" id="XP_001886779.1">
    <property type="nucleotide sequence ID" value="XM_001886744.1"/>
</dbReference>
<gene>
    <name evidence="1" type="ORF">LACBIDRAFT_308284</name>
    <name evidence="2" type="ORF">LACBIDRAFT_332270</name>
</gene>
<dbReference type="KEGG" id="lbc:LACBIDRAFT_332270"/>
<sequence>MGPWGLVLGEALKALPVFDVQYLHTCSTLDIFTPRSVSNGNLTHLVFISFESPLPKSSDPTPIVNPSCLPVVVTRSSTFGISLPFLLNIFWLHAVTYRCMKNNLTRGAQTPPKSDIHVPRSLCN</sequence>
<evidence type="ECO:0000313" key="2">
    <source>
        <dbReference type="EMBL" id="EDR02735.1"/>
    </source>
</evidence>
<dbReference type="GeneID" id="6082288"/>
<dbReference type="InParanoid" id="B0DS03"/>
<keyword evidence="3" id="KW-1185">Reference proteome</keyword>
<dbReference type="EMBL" id="DS547129">
    <property type="protein sequence ID" value="EDR02619.1"/>
    <property type="molecule type" value="Genomic_DNA"/>
</dbReference>
<evidence type="ECO:0000313" key="1">
    <source>
        <dbReference type="EMBL" id="EDR02619.1"/>
    </source>
</evidence>
<organism evidence="3">
    <name type="scientific">Laccaria bicolor (strain S238N-H82 / ATCC MYA-4686)</name>
    <name type="common">Bicoloured deceiver</name>
    <name type="synonym">Laccaria laccata var. bicolor</name>
    <dbReference type="NCBI Taxonomy" id="486041"/>
    <lineage>
        <taxon>Eukaryota</taxon>
        <taxon>Fungi</taxon>
        <taxon>Dikarya</taxon>
        <taxon>Basidiomycota</taxon>
        <taxon>Agaricomycotina</taxon>
        <taxon>Agaricomycetes</taxon>
        <taxon>Agaricomycetidae</taxon>
        <taxon>Agaricales</taxon>
        <taxon>Agaricineae</taxon>
        <taxon>Hydnangiaceae</taxon>
        <taxon>Laccaria</taxon>
    </lineage>
</organism>
<dbReference type="EMBL" id="DS547129">
    <property type="protein sequence ID" value="EDR02735.1"/>
    <property type="molecule type" value="Genomic_DNA"/>
</dbReference>
<dbReference type="Proteomes" id="UP000001194">
    <property type="component" value="Unassembled WGS sequence"/>
</dbReference>
<dbReference type="GeneID" id="6082314"/>
<dbReference type="HOGENOM" id="CLU_2004324_0_0_1"/>
<evidence type="ECO:0000313" key="3">
    <source>
        <dbReference type="Proteomes" id="UP000001194"/>
    </source>
</evidence>
<accession>B0DS03</accession>